<evidence type="ECO:0000256" key="1">
    <source>
        <dbReference type="SAM" id="MobiDB-lite"/>
    </source>
</evidence>
<proteinExistence type="predicted"/>
<sequence>MDQYEIYPQRTPHSQSYGTIFETILFGKRVDLVMQDPRDQLFEQVESYPWGQDADFQSGLEAILGAGPSPEQTQELTLRARCYYYERKHGCPELNFDSYKAWRTQHKMPAVGDIATNGISSQTPLAAPSNLSDNKPQAVASTSNSASDPAAPYPNSFAQIVDLITKGEPIPGIREIPDTVLSGKKSESRMAKRRKPWEKDGALEIGGSTTITLDMGGPEPKNE</sequence>
<reference evidence="4" key="1">
    <citation type="submission" date="2021-03" db="EMBL/GenBank/DDBJ databases">
        <title>Comparative genomics and phylogenomic investigation of the class Geoglossomycetes provide insights into ecological specialization and systematics.</title>
        <authorList>
            <person name="Melie T."/>
            <person name="Pirro S."/>
            <person name="Miller A.N."/>
            <person name="Quandt A."/>
        </authorList>
    </citation>
    <scope>NUCLEOTIDE SEQUENCE</scope>
    <source>
        <strain evidence="4">GBOQ0MN5Z8</strain>
    </source>
</reference>
<feature type="region of interest" description="Disordered" evidence="1">
    <location>
        <begin position="119"/>
        <end position="151"/>
    </location>
</feature>
<evidence type="ECO:0000259" key="3">
    <source>
        <dbReference type="Pfam" id="PF25871"/>
    </source>
</evidence>
<feature type="domain" description="PEX14-like helix-turn-helix" evidence="3">
    <location>
        <begin position="39"/>
        <end position="106"/>
    </location>
</feature>
<protein>
    <submittedName>
        <fullName evidence="4">Uncharacterized protein</fullName>
    </submittedName>
</protein>
<evidence type="ECO:0000259" key="2">
    <source>
        <dbReference type="Pfam" id="PF17733"/>
    </source>
</evidence>
<keyword evidence="5" id="KW-1185">Reference proteome</keyword>
<evidence type="ECO:0000313" key="5">
    <source>
        <dbReference type="Proteomes" id="UP000698800"/>
    </source>
</evidence>
<name>A0A9P8HZ21_9PEZI</name>
<dbReference type="OrthoDB" id="9936937at2759"/>
<feature type="domain" description="Peroxisomal membrane protein PEX14-like KPWE" evidence="2">
    <location>
        <begin position="152"/>
        <end position="199"/>
    </location>
</feature>
<dbReference type="PANTHER" id="PTHR36855">
    <property type="entry name" value="CHROMOSOME 10, WHOLE GENOME SHOTGUN SEQUENCE"/>
    <property type="match status" value="1"/>
</dbReference>
<dbReference type="Proteomes" id="UP000698800">
    <property type="component" value="Unassembled WGS sequence"/>
</dbReference>
<accession>A0A9P8HZ21</accession>
<dbReference type="PANTHER" id="PTHR36855:SF1">
    <property type="entry name" value="PEROXISOME MEMBRANE ANCHOR PROTEIN PEX14P N-TERMINAL DOMAIN-CONTAINING PROTEIN"/>
    <property type="match status" value="1"/>
</dbReference>
<dbReference type="Pfam" id="PF25871">
    <property type="entry name" value="HTH_76"/>
    <property type="match status" value="1"/>
</dbReference>
<feature type="compositionally biased region" description="Polar residues" evidence="1">
    <location>
        <begin position="119"/>
        <end position="147"/>
    </location>
</feature>
<dbReference type="InterPro" id="IPR058841">
    <property type="entry name" value="HTH_76"/>
</dbReference>
<dbReference type="Pfam" id="PF17733">
    <property type="entry name" value="KPWE_dom"/>
    <property type="match status" value="1"/>
</dbReference>
<gene>
    <name evidence="4" type="ORF">FGG08_005035</name>
</gene>
<dbReference type="AlphaFoldDB" id="A0A9P8HZ21"/>
<comment type="caution">
    <text evidence="4">The sequence shown here is derived from an EMBL/GenBank/DDBJ whole genome shotgun (WGS) entry which is preliminary data.</text>
</comment>
<dbReference type="EMBL" id="JAGHQL010000111">
    <property type="protein sequence ID" value="KAH0538386.1"/>
    <property type="molecule type" value="Genomic_DNA"/>
</dbReference>
<organism evidence="4 5">
    <name type="scientific">Glutinoglossum americanum</name>
    <dbReference type="NCBI Taxonomy" id="1670608"/>
    <lineage>
        <taxon>Eukaryota</taxon>
        <taxon>Fungi</taxon>
        <taxon>Dikarya</taxon>
        <taxon>Ascomycota</taxon>
        <taxon>Pezizomycotina</taxon>
        <taxon>Geoglossomycetes</taxon>
        <taxon>Geoglossales</taxon>
        <taxon>Geoglossaceae</taxon>
        <taxon>Glutinoglossum</taxon>
    </lineage>
</organism>
<dbReference type="InterPro" id="IPR040554">
    <property type="entry name" value="KPWE_PEX14_dom"/>
</dbReference>
<evidence type="ECO:0000313" key="4">
    <source>
        <dbReference type="EMBL" id="KAH0538386.1"/>
    </source>
</evidence>